<reference evidence="2" key="2">
    <citation type="submission" date="2010-03" db="EMBL/GenBank/DDBJ databases">
        <authorList>
            <person name="Pajon A."/>
        </authorList>
    </citation>
    <scope>NUCLEOTIDE SEQUENCE</scope>
    <source>
        <strain evidence="2">Type strain: 18P13</strain>
    </source>
</reference>
<dbReference type="Proteomes" id="UP000007054">
    <property type="component" value="Chromosome"/>
</dbReference>
<dbReference type="Pfam" id="PF09346">
    <property type="entry name" value="SMI1_KNR4"/>
    <property type="match status" value="1"/>
</dbReference>
<dbReference type="STRING" id="213810.RUM_06900"/>
<dbReference type="Gene3D" id="3.40.1580.10">
    <property type="entry name" value="SMI1/KNR4-like"/>
    <property type="match status" value="1"/>
</dbReference>
<evidence type="ECO:0000313" key="3">
    <source>
        <dbReference type="Proteomes" id="UP000007054"/>
    </source>
</evidence>
<dbReference type="BioCyc" id="RCHA213810:RUM_RS03315-MONOMER"/>
<keyword evidence="3" id="KW-1185">Reference proteome</keyword>
<evidence type="ECO:0000259" key="1">
    <source>
        <dbReference type="Pfam" id="PF09346"/>
    </source>
</evidence>
<evidence type="ECO:0000313" key="2">
    <source>
        <dbReference type="EMBL" id="CBL16896.1"/>
    </source>
</evidence>
<protein>
    <recommendedName>
        <fullName evidence="1">Knr4/Smi1-like domain-containing protein</fullName>
    </recommendedName>
</protein>
<dbReference type="KEGG" id="rch:RUM_06900"/>
<name>D4LBA1_RUMC1</name>
<reference evidence="2" key="1">
    <citation type="submission" date="2010-03" db="EMBL/GenBank/DDBJ databases">
        <title>The genome sequence of Ruminococcus sp. 18P13.</title>
        <authorList>
            <consortium name="metaHIT consortium -- http://www.metahit.eu/"/>
            <person name="Pajon A."/>
            <person name="Turner K."/>
            <person name="Parkhill J."/>
            <person name="Bernalier A."/>
        </authorList>
    </citation>
    <scope>NUCLEOTIDE SEQUENCE [LARGE SCALE GENOMIC DNA]</scope>
    <source>
        <strain evidence="2">Type strain: 18P13</strain>
    </source>
</reference>
<sequence>MKHTEEQIIAAENRLHIVIPKMYREFMLADHAMEFDDGILYDIEAIAERYVTLGFSESAPELIPIGNDNGDYELVMKSGSKTTRFGFLEQGSIGTAEPQHLQNFIKWYESGHLFSQEKKEKIDWSAKVKVVLKKCPEDKVRTIMKIRKAFQLETPAAQLLSAAENTPFVLTEKLTAIVAKKIIEQEQLQSWVEIRF</sequence>
<dbReference type="RefSeq" id="WP_015557803.1">
    <property type="nucleotide sequence ID" value="NC_021039.1"/>
</dbReference>
<dbReference type="AlphaFoldDB" id="D4LBA1"/>
<dbReference type="GeneID" id="83155488"/>
<dbReference type="EMBL" id="FP929052">
    <property type="protein sequence ID" value="CBL16896.1"/>
    <property type="molecule type" value="Genomic_DNA"/>
</dbReference>
<feature type="domain" description="Knr4/Smi1-like" evidence="1">
    <location>
        <begin position="4"/>
        <end position="76"/>
    </location>
</feature>
<dbReference type="InterPro" id="IPR018958">
    <property type="entry name" value="Knr4/Smi1-like_dom"/>
</dbReference>
<accession>D4LBA1</accession>
<dbReference type="InterPro" id="IPR037883">
    <property type="entry name" value="Knr4/Smi1-like_sf"/>
</dbReference>
<gene>
    <name evidence="2" type="ordered locus">RUM_06900</name>
</gene>
<dbReference type="SUPFAM" id="SSF160631">
    <property type="entry name" value="SMI1/KNR4-like"/>
    <property type="match status" value="1"/>
</dbReference>
<proteinExistence type="predicted"/>
<organism evidence="2 3">
    <name type="scientific">Ruminococcus champanellensis (strain DSM 18848 / JCM 17042 / KCTC 15320 / 18P13)</name>
    <dbReference type="NCBI Taxonomy" id="213810"/>
    <lineage>
        <taxon>Bacteria</taxon>
        <taxon>Bacillati</taxon>
        <taxon>Bacillota</taxon>
        <taxon>Clostridia</taxon>
        <taxon>Eubacteriales</taxon>
        <taxon>Oscillospiraceae</taxon>
        <taxon>Ruminococcus</taxon>
    </lineage>
</organism>
<dbReference type="PATRIC" id="fig|213810.4.peg.588"/>
<dbReference type="HOGENOM" id="CLU_1389331_0_0_9"/>